<dbReference type="Proteomes" id="UP001500967">
    <property type="component" value="Unassembled WGS sequence"/>
</dbReference>
<dbReference type="PANTHER" id="PTHR33744">
    <property type="entry name" value="CARBOHYDRATE DIACID REGULATOR"/>
    <property type="match status" value="1"/>
</dbReference>
<sequence>MTHAAMPSALLAVIDAVAGADGDDERVREALERLGLEPGAAAAVRDRLLGARRELGRLRRREHELTALFASARELAEVHDTGTLLDRLVDRAHTMMGCDVTYLSEFDSRTRTLRVRTTKGSVSPLFQQLEVPPGAGLAGAVVESRAAHWAADYTRYAADRHDAGVDDAVAAEGLVSILGVPMLSGDDVLGVLFVANRQEMAFNQEAIALLSALADHASVVLQTAQRMRELQRSDDEARSALERLTAHLGERDRANTVHQDLLRAVLAGGGFGPVARTLGAALGRRVVVIDERDRPIADSDPSGDVRLGPVTRGALEAARTSGRCVLVDDDGLSAVASMTAGPRYFGAALLGVGTFELTPVDRRTVERAMQVGALLALQREAVAEAESRIRAELVADLVDGDPERRADGERRARRLGVGVADLDTVLLFTVTGAGRGALVRAAQQLLPGALVGERRGAVIALVPSATDADGVRARLAVALGEPVGCVRPPGVDSVAGLAAAVATATRTARLLSALGVTGTTEHTDDYLPYAAVLDTDPRSLRTFLDDTIGAVRAYDAERGTELLTTLRAFVRSNASPTRTARALNFHPNTILQRLDRLDRVLGPTWRDDERLFRISLAVRLDELAARVDPHINPGDQWAEHP</sequence>
<dbReference type="Pfam" id="PF13185">
    <property type="entry name" value="GAF_2"/>
    <property type="match status" value="1"/>
</dbReference>
<dbReference type="InterPro" id="IPR025736">
    <property type="entry name" value="PucR_C-HTH_dom"/>
</dbReference>
<protein>
    <submittedName>
        <fullName evidence="2">GAF domain-containing protein</fullName>
    </submittedName>
</protein>
<evidence type="ECO:0000313" key="3">
    <source>
        <dbReference type="Proteomes" id="UP001500967"/>
    </source>
</evidence>
<evidence type="ECO:0000313" key="2">
    <source>
        <dbReference type="EMBL" id="GAA0267968.1"/>
    </source>
</evidence>
<dbReference type="Gene3D" id="3.30.450.40">
    <property type="match status" value="1"/>
</dbReference>
<dbReference type="Pfam" id="PF13556">
    <property type="entry name" value="HTH_30"/>
    <property type="match status" value="1"/>
</dbReference>
<reference evidence="2 3" key="1">
    <citation type="journal article" date="2019" name="Int. J. Syst. Evol. Microbiol.">
        <title>The Global Catalogue of Microorganisms (GCM) 10K type strain sequencing project: providing services to taxonomists for standard genome sequencing and annotation.</title>
        <authorList>
            <consortium name="The Broad Institute Genomics Platform"/>
            <consortium name="The Broad Institute Genome Sequencing Center for Infectious Disease"/>
            <person name="Wu L."/>
            <person name="Ma J."/>
        </authorList>
    </citation>
    <scope>NUCLEOTIDE SEQUENCE [LARGE SCALE GENOMIC DNA]</scope>
    <source>
        <strain evidence="2 3">JCM 10425</strain>
    </source>
</reference>
<dbReference type="InterPro" id="IPR042070">
    <property type="entry name" value="PucR_C-HTH_sf"/>
</dbReference>
<dbReference type="PANTHER" id="PTHR33744:SF1">
    <property type="entry name" value="DNA-BINDING TRANSCRIPTIONAL ACTIVATOR ADER"/>
    <property type="match status" value="1"/>
</dbReference>
<proteinExistence type="predicted"/>
<comment type="caution">
    <text evidence="2">The sequence shown here is derived from an EMBL/GenBank/DDBJ whole genome shotgun (WGS) entry which is preliminary data.</text>
</comment>
<dbReference type="EMBL" id="BAAAGX010000028">
    <property type="protein sequence ID" value="GAA0267968.1"/>
    <property type="molecule type" value="Genomic_DNA"/>
</dbReference>
<accession>A0ABN0UZL1</accession>
<name>A0ABN0UZL1_9ACTN</name>
<keyword evidence="3" id="KW-1185">Reference proteome</keyword>
<dbReference type="SMART" id="SM00065">
    <property type="entry name" value="GAF"/>
    <property type="match status" value="1"/>
</dbReference>
<dbReference type="InterPro" id="IPR029016">
    <property type="entry name" value="GAF-like_dom_sf"/>
</dbReference>
<gene>
    <name evidence="2" type="ORF">GCM10009539_63570</name>
</gene>
<organism evidence="2 3">
    <name type="scientific">Cryptosporangium japonicum</name>
    <dbReference type="NCBI Taxonomy" id="80872"/>
    <lineage>
        <taxon>Bacteria</taxon>
        <taxon>Bacillati</taxon>
        <taxon>Actinomycetota</taxon>
        <taxon>Actinomycetes</taxon>
        <taxon>Cryptosporangiales</taxon>
        <taxon>Cryptosporangiaceae</taxon>
        <taxon>Cryptosporangium</taxon>
    </lineage>
</organism>
<dbReference type="SUPFAM" id="SSF55781">
    <property type="entry name" value="GAF domain-like"/>
    <property type="match status" value="1"/>
</dbReference>
<evidence type="ECO:0000259" key="1">
    <source>
        <dbReference type="SMART" id="SM00065"/>
    </source>
</evidence>
<dbReference type="InterPro" id="IPR003018">
    <property type="entry name" value="GAF"/>
</dbReference>
<dbReference type="InterPro" id="IPR051448">
    <property type="entry name" value="CdaR-like_regulators"/>
</dbReference>
<dbReference type="Gene3D" id="1.10.10.2840">
    <property type="entry name" value="PucR C-terminal helix-turn-helix domain"/>
    <property type="match status" value="1"/>
</dbReference>
<dbReference type="RefSeq" id="WP_344652619.1">
    <property type="nucleotide sequence ID" value="NZ_BAAAGX010000028.1"/>
</dbReference>
<feature type="domain" description="GAF" evidence="1">
    <location>
        <begin position="80"/>
        <end position="231"/>
    </location>
</feature>